<organism evidence="2">
    <name type="scientific">bioreactor metagenome</name>
    <dbReference type="NCBI Taxonomy" id="1076179"/>
    <lineage>
        <taxon>unclassified sequences</taxon>
        <taxon>metagenomes</taxon>
        <taxon>ecological metagenomes</taxon>
    </lineage>
</organism>
<gene>
    <name evidence="2" type="ORF">SDC9_189173</name>
</gene>
<sequence>MKMKFCKACGTIYDPHAGPCPKCAERELLENRAEALAYDETMPEEAVRKARTKAWVQIIIGVPAMIGIFYLVFYLAKQLQA</sequence>
<keyword evidence="1" id="KW-1133">Transmembrane helix</keyword>
<reference evidence="2" key="1">
    <citation type="submission" date="2019-08" db="EMBL/GenBank/DDBJ databases">
        <authorList>
            <person name="Kucharzyk K."/>
            <person name="Murdoch R.W."/>
            <person name="Higgins S."/>
            <person name="Loffler F."/>
        </authorList>
    </citation>
    <scope>NUCLEOTIDE SEQUENCE</scope>
</reference>
<accession>A0A645HTU3</accession>
<name>A0A645HTU3_9ZZZZ</name>
<keyword evidence="1" id="KW-0812">Transmembrane</keyword>
<comment type="caution">
    <text evidence="2">The sequence shown here is derived from an EMBL/GenBank/DDBJ whole genome shotgun (WGS) entry which is preliminary data.</text>
</comment>
<evidence type="ECO:0000256" key="1">
    <source>
        <dbReference type="SAM" id="Phobius"/>
    </source>
</evidence>
<feature type="transmembrane region" description="Helical" evidence="1">
    <location>
        <begin position="54"/>
        <end position="76"/>
    </location>
</feature>
<keyword evidence="1" id="KW-0472">Membrane</keyword>
<evidence type="ECO:0000313" key="2">
    <source>
        <dbReference type="EMBL" id="MPN41619.1"/>
    </source>
</evidence>
<dbReference type="AlphaFoldDB" id="A0A645HTU3"/>
<protein>
    <submittedName>
        <fullName evidence="2">Uncharacterized protein</fullName>
    </submittedName>
</protein>
<dbReference type="EMBL" id="VSSQ01098792">
    <property type="protein sequence ID" value="MPN41619.1"/>
    <property type="molecule type" value="Genomic_DNA"/>
</dbReference>
<proteinExistence type="predicted"/>